<reference evidence="7 8" key="1">
    <citation type="submission" date="2016-10" db="EMBL/GenBank/DDBJ databases">
        <title>Comparative genomics between deep and shallow subseafloor isolates.</title>
        <authorList>
            <person name="Ishii S."/>
            <person name="Miller J.R."/>
            <person name="Sutton G."/>
            <person name="Suzuki S."/>
            <person name="Methe B."/>
            <person name="Inagaki F."/>
            <person name="Imachi H."/>
        </authorList>
    </citation>
    <scope>NUCLEOTIDE SEQUENCE [LARGE SCALE GENOMIC DNA]</scope>
    <source>
        <strain evidence="5 7">A8p</strain>
        <strain evidence="4 8">MO-MB1</strain>
    </source>
</reference>
<dbReference type="GeneID" id="35124640"/>
<evidence type="ECO:0000313" key="6">
    <source>
        <dbReference type="EMBL" id="NMO09102.1"/>
    </source>
</evidence>
<dbReference type="KEGG" id="msub:BK009_03715"/>
<evidence type="ECO:0000313" key="4">
    <source>
        <dbReference type="EMBL" id="AUB56281.1"/>
    </source>
</evidence>
<dbReference type="SUPFAM" id="SSF52172">
    <property type="entry name" value="CheY-like"/>
    <property type="match status" value="1"/>
</dbReference>
<accession>A0A2H4VDY6</accession>
<proteinExistence type="predicted"/>
<dbReference type="Pfam" id="PF00072">
    <property type="entry name" value="Response_reg"/>
    <property type="match status" value="1"/>
</dbReference>
<sequence>MVNFRVMVVEDDGIIALGLQYKLESWGYTVDPMVFSGEDAVEKSFQQKPDLILMDIGVKGELNGIEVAHQIKELNIPIIYITGLDDEIVTQKAMETVPYALLKKPVNNDVLKNTIQSALEELDK</sequence>
<evidence type="ECO:0000256" key="1">
    <source>
        <dbReference type="ARBA" id="ARBA00022553"/>
    </source>
</evidence>
<evidence type="ECO:0000256" key="2">
    <source>
        <dbReference type="PROSITE-ProRule" id="PRU00169"/>
    </source>
</evidence>
<dbReference type="InterPro" id="IPR050595">
    <property type="entry name" value="Bact_response_regulator"/>
</dbReference>
<reference evidence="6 9" key="2">
    <citation type="submission" date="2020-04" db="EMBL/GenBank/DDBJ databases">
        <title>Draft genome of Methanobacterium subterraneum isolated from animal feces.</title>
        <authorList>
            <person name="Ouboter H.T."/>
            <person name="Berger S."/>
            <person name="Gungor E."/>
            <person name="Jetten M.S.M."/>
            <person name="Welte C.U."/>
        </authorList>
    </citation>
    <scope>NUCLEOTIDE SEQUENCE [LARGE SCALE GENOMIC DNA]</scope>
    <source>
        <strain evidence="6">HO_2020</strain>
    </source>
</reference>
<dbReference type="GO" id="GO:0000160">
    <property type="term" value="P:phosphorelay signal transduction system"/>
    <property type="evidence" value="ECO:0007669"/>
    <property type="project" value="InterPro"/>
</dbReference>
<dbReference type="EMBL" id="CP017768">
    <property type="protein sequence ID" value="AUB59858.1"/>
    <property type="molecule type" value="Genomic_DNA"/>
</dbReference>
<evidence type="ECO:0000313" key="5">
    <source>
        <dbReference type="EMBL" id="AUB59858.1"/>
    </source>
</evidence>
<accession>A0A2H4VP35</accession>
<dbReference type="SMART" id="SM00448">
    <property type="entry name" value="REC"/>
    <property type="match status" value="1"/>
</dbReference>
<evidence type="ECO:0000259" key="3">
    <source>
        <dbReference type="PROSITE" id="PS50110"/>
    </source>
</evidence>
<gene>
    <name evidence="4" type="ORF">BK007_09825</name>
    <name evidence="5" type="ORF">BK009_03715</name>
    <name evidence="6" type="ORF">HG719_04530</name>
</gene>
<dbReference type="PROSITE" id="PS50110">
    <property type="entry name" value="RESPONSE_REGULATORY"/>
    <property type="match status" value="1"/>
</dbReference>
<dbReference type="Proteomes" id="UP000591058">
    <property type="component" value="Unassembled WGS sequence"/>
</dbReference>
<keyword evidence="1 2" id="KW-0597">Phosphoprotein</keyword>
<feature type="modified residue" description="4-aspartylphosphate" evidence="2">
    <location>
        <position position="55"/>
    </location>
</feature>
<organism evidence="4 8">
    <name type="scientific">Methanobacterium subterraneum</name>
    <dbReference type="NCBI Taxonomy" id="59277"/>
    <lineage>
        <taxon>Archaea</taxon>
        <taxon>Methanobacteriati</taxon>
        <taxon>Methanobacteriota</taxon>
        <taxon>Methanomada group</taxon>
        <taxon>Methanobacteria</taxon>
        <taxon>Methanobacteriales</taxon>
        <taxon>Methanobacteriaceae</taxon>
        <taxon>Methanobacterium</taxon>
    </lineage>
</organism>
<dbReference type="Gene3D" id="3.40.50.2300">
    <property type="match status" value="1"/>
</dbReference>
<dbReference type="EMBL" id="CP017766">
    <property type="protein sequence ID" value="AUB56281.1"/>
    <property type="molecule type" value="Genomic_DNA"/>
</dbReference>
<dbReference type="RefSeq" id="WP_100906257.1">
    <property type="nucleotide sequence ID" value="NZ_CP017766.1"/>
</dbReference>
<evidence type="ECO:0000313" key="9">
    <source>
        <dbReference type="Proteomes" id="UP000591058"/>
    </source>
</evidence>
<dbReference type="EMBL" id="JABBYL010000015">
    <property type="protein sequence ID" value="NMO09102.1"/>
    <property type="molecule type" value="Genomic_DNA"/>
</dbReference>
<dbReference type="Proteomes" id="UP000232806">
    <property type="component" value="Chromosome"/>
</dbReference>
<dbReference type="Proteomes" id="UP000232631">
    <property type="component" value="Chromosome"/>
</dbReference>
<dbReference type="InterPro" id="IPR001789">
    <property type="entry name" value="Sig_transdc_resp-reg_receiver"/>
</dbReference>
<name>A0A2H4VDY6_9EURY</name>
<evidence type="ECO:0000313" key="8">
    <source>
        <dbReference type="Proteomes" id="UP000232806"/>
    </source>
</evidence>
<keyword evidence="7" id="KW-1185">Reference proteome</keyword>
<dbReference type="AlphaFoldDB" id="A0A2H4VDY6"/>
<evidence type="ECO:0000313" key="7">
    <source>
        <dbReference type="Proteomes" id="UP000232631"/>
    </source>
</evidence>
<dbReference type="PANTHER" id="PTHR44591">
    <property type="entry name" value="STRESS RESPONSE REGULATOR PROTEIN 1"/>
    <property type="match status" value="1"/>
</dbReference>
<feature type="domain" description="Response regulatory" evidence="3">
    <location>
        <begin position="5"/>
        <end position="119"/>
    </location>
</feature>
<dbReference type="OrthoDB" id="2830at2157"/>
<dbReference type="PANTHER" id="PTHR44591:SF23">
    <property type="entry name" value="CHEY SUBFAMILY"/>
    <property type="match status" value="1"/>
</dbReference>
<dbReference type="CDD" id="cd17534">
    <property type="entry name" value="REC_DC-like"/>
    <property type="match status" value="1"/>
</dbReference>
<dbReference type="InterPro" id="IPR011006">
    <property type="entry name" value="CheY-like_superfamily"/>
</dbReference>
<protein>
    <submittedName>
        <fullName evidence="6">Response regulator</fullName>
    </submittedName>
</protein>